<protein>
    <submittedName>
        <fullName evidence="3">Uncharacterized protein</fullName>
    </submittedName>
</protein>
<name>A0A1I2RX44_9BACL</name>
<gene>
    <name evidence="3" type="ORF">SAMN02982927_01655</name>
</gene>
<dbReference type="RefSeq" id="WP_093671884.1">
    <property type="nucleotide sequence ID" value="NZ_FOOY01000010.1"/>
</dbReference>
<evidence type="ECO:0000256" key="1">
    <source>
        <dbReference type="SAM" id="Coils"/>
    </source>
</evidence>
<evidence type="ECO:0000313" key="3">
    <source>
        <dbReference type="EMBL" id="SFG42331.1"/>
    </source>
</evidence>
<feature type="coiled-coil region" evidence="1">
    <location>
        <begin position="103"/>
        <end position="130"/>
    </location>
</feature>
<keyword evidence="1" id="KW-0175">Coiled coil</keyword>
<dbReference type="OrthoDB" id="9993780at2"/>
<keyword evidence="4" id="KW-1185">Reference proteome</keyword>
<dbReference type="AlphaFoldDB" id="A0A1I2RX44"/>
<organism evidence="3 4">
    <name type="scientific">Sporolactobacillus nakayamae</name>
    <dbReference type="NCBI Taxonomy" id="269670"/>
    <lineage>
        <taxon>Bacteria</taxon>
        <taxon>Bacillati</taxon>
        <taxon>Bacillota</taxon>
        <taxon>Bacilli</taxon>
        <taxon>Bacillales</taxon>
        <taxon>Sporolactobacillaceae</taxon>
        <taxon>Sporolactobacillus</taxon>
    </lineage>
</organism>
<dbReference type="Proteomes" id="UP000198752">
    <property type="component" value="Unassembled WGS sequence"/>
</dbReference>
<evidence type="ECO:0000313" key="4">
    <source>
        <dbReference type="Proteomes" id="UP000198752"/>
    </source>
</evidence>
<sequence>MFSNGNTSLPPDATAFQPASAPRGRIDQSNQLPFQAKTTTASNERSDASYPFPASQGAGNTYMDNSFVWDGSDGPAPNAGDRQMQPPRPLQPPFNPQQFDRRLNQIERQQAQFQRELQSLDRRVRMIERRLGFPIPPIGGPGFPPR</sequence>
<feature type="compositionally biased region" description="Polar residues" evidence="2">
    <location>
        <begin position="27"/>
        <end position="43"/>
    </location>
</feature>
<reference evidence="4" key="1">
    <citation type="submission" date="2016-10" db="EMBL/GenBank/DDBJ databases">
        <authorList>
            <person name="Varghese N."/>
            <person name="Submissions S."/>
        </authorList>
    </citation>
    <scope>NUCLEOTIDE SEQUENCE [LARGE SCALE GENOMIC DNA]</scope>
    <source>
        <strain evidence="4">ATCC 700379</strain>
    </source>
</reference>
<proteinExistence type="predicted"/>
<feature type="region of interest" description="Disordered" evidence="2">
    <location>
        <begin position="1"/>
        <end position="97"/>
    </location>
</feature>
<dbReference type="EMBL" id="FOOY01000010">
    <property type="protein sequence ID" value="SFG42331.1"/>
    <property type="molecule type" value="Genomic_DNA"/>
</dbReference>
<feature type="compositionally biased region" description="Pro residues" evidence="2">
    <location>
        <begin position="86"/>
        <end position="95"/>
    </location>
</feature>
<accession>A0A1I2RX44</accession>
<evidence type="ECO:0000256" key="2">
    <source>
        <dbReference type="SAM" id="MobiDB-lite"/>
    </source>
</evidence>